<organism evidence="1 3">
    <name type="scientific">Didymodactylos carnosus</name>
    <dbReference type="NCBI Taxonomy" id="1234261"/>
    <lineage>
        <taxon>Eukaryota</taxon>
        <taxon>Metazoa</taxon>
        <taxon>Spiralia</taxon>
        <taxon>Gnathifera</taxon>
        <taxon>Rotifera</taxon>
        <taxon>Eurotatoria</taxon>
        <taxon>Bdelloidea</taxon>
        <taxon>Philodinida</taxon>
        <taxon>Philodinidae</taxon>
        <taxon>Didymodactylos</taxon>
    </lineage>
</organism>
<dbReference type="Proteomes" id="UP000663829">
    <property type="component" value="Unassembled WGS sequence"/>
</dbReference>
<dbReference type="SUPFAM" id="SSF103196">
    <property type="entry name" value="Roadblock/LC7 domain"/>
    <property type="match status" value="1"/>
</dbReference>
<accession>A0A814CPR6</accession>
<sequence length="213" mass="24415">MDRSVNQSSNTLISSRKLSFAKKASSDLQQGRKNDSSLRQIKILEKPLEEVSSSQGQQSTTSSTKKNAVEAFVKSCPYRAEEIDRNAIIKQRDMLDCLKRISTRPDCYGVSVFTIDGQILFNCEALKNWIPALGPLCFFARHLIRNQDATDDITALRLRTKRYELLITIKNDQLLVVMQMLQGFIDNKTEHGSQIEEDCEIFLNRLHKMREKN</sequence>
<reference evidence="1" key="1">
    <citation type="submission" date="2021-02" db="EMBL/GenBank/DDBJ databases">
        <authorList>
            <person name="Nowell W R."/>
        </authorList>
    </citation>
    <scope>NUCLEOTIDE SEQUENCE</scope>
</reference>
<gene>
    <name evidence="1" type="ORF">GPM918_LOCUS10991</name>
    <name evidence="2" type="ORF">SRO942_LOCUS10992</name>
</gene>
<dbReference type="EMBL" id="CAJOBC010002229">
    <property type="protein sequence ID" value="CAF3722428.1"/>
    <property type="molecule type" value="Genomic_DNA"/>
</dbReference>
<dbReference type="Gene3D" id="3.30.450.30">
    <property type="entry name" value="Dynein light chain 2a, cytoplasmic"/>
    <property type="match status" value="1"/>
</dbReference>
<evidence type="ECO:0000313" key="3">
    <source>
        <dbReference type="Proteomes" id="UP000663829"/>
    </source>
</evidence>
<evidence type="ECO:0000313" key="2">
    <source>
        <dbReference type="EMBL" id="CAF3722428.1"/>
    </source>
</evidence>
<comment type="caution">
    <text evidence="1">The sequence shown here is derived from an EMBL/GenBank/DDBJ whole genome shotgun (WGS) entry which is preliminary data.</text>
</comment>
<dbReference type="EMBL" id="CAJNOQ010002229">
    <property type="protein sequence ID" value="CAF0946293.1"/>
    <property type="molecule type" value="Genomic_DNA"/>
</dbReference>
<name>A0A814CPR6_9BILA</name>
<dbReference type="Proteomes" id="UP000681722">
    <property type="component" value="Unassembled WGS sequence"/>
</dbReference>
<protein>
    <submittedName>
        <fullName evidence="1">Uncharacterized protein</fullName>
    </submittedName>
</protein>
<evidence type="ECO:0000313" key="1">
    <source>
        <dbReference type="EMBL" id="CAF0946293.1"/>
    </source>
</evidence>
<keyword evidence="3" id="KW-1185">Reference proteome</keyword>
<proteinExistence type="predicted"/>
<dbReference type="AlphaFoldDB" id="A0A814CPR6"/>
<dbReference type="OrthoDB" id="9985637at2759"/>